<feature type="region of interest" description="Disordered" evidence="1">
    <location>
        <begin position="1"/>
        <end position="31"/>
    </location>
</feature>
<proteinExistence type="predicted"/>
<name>A0A7G9T903_PSEMX</name>
<feature type="compositionally biased region" description="Low complexity" evidence="1">
    <location>
        <begin position="16"/>
        <end position="31"/>
    </location>
</feature>
<dbReference type="AlphaFoldDB" id="A0A7G9T903"/>
<accession>A0A7G9T903</accession>
<dbReference type="Proteomes" id="UP000515838">
    <property type="component" value="Chromosome"/>
</dbReference>
<dbReference type="GeneID" id="81471607"/>
<organism evidence="2 3">
    <name type="scientific">Pseudoxanthomonas mexicana</name>
    <dbReference type="NCBI Taxonomy" id="128785"/>
    <lineage>
        <taxon>Bacteria</taxon>
        <taxon>Pseudomonadati</taxon>
        <taxon>Pseudomonadota</taxon>
        <taxon>Gammaproteobacteria</taxon>
        <taxon>Lysobacterales</taxon>
        <taxon>Lysobacteraceae</taxon>
        <taxon>Pseudoxanthomonas</taxon>
    </lineage>
</organism>
<dbReference type="RefSeq" id="WP_187572354.1">
    <property type="nucleotide sequence ID" value="NZ_CP060731.1"/>
</dbReference>
<evidence type="ECO:0000313" key="2">
    <source>
        <dbReference type="EMBL" id="QNN76578.1"/>
    </source>
</evidence>
<protein>
    <submittedName>
        <fullName evidence="2">Uncharacterized protein</fullName>
    </submittedName>
</protein>
<evidence type="ECO:0000313" key="3">
    <source>
        <dbReference type="Proteomes" id="UP000515838"/>
    </source>
</evidence>
<dbReference type="EMBL" id="CP060731">
    <property type="protein sequence ID" value="QNN76578.1"/>
    <property type="molecule type" value="Genomic_DNA"/>
</dbReference>
<gene>
    <name evidence="2" type="ORF">IAE60_11530</name>
</gene>
<reference evidence="2 3" key="1">
    <citation type="submission" date="2020-08" db="EMBL/GenBank/DDBJ databases">
        <title>Streptomycin Non-resistant strain, P. mexicana.</title>
        <authorList>
            <person name="Ganesh-Kumar S."/>
            <person name="Zhe T."/>
            <person name="Yu Z."/>
            <person name="Min Y."/>
        </authorList>
    </citation>
    <scope>NUCLEOTIDE SEQUENCE [LARGE SCALE GENOMIC DNA]</scope>
    <source>
        <strain evidence="2 3">GTZY2</strain>
    </source>
</reference>
<evidence type="ECO:0000256" key="1">
    <source>
        <dbReference type="SAM" id="MobiDB-lite"/>
    </source>
</evidence>
<sequence>MARPRKTTPDGVPATDASRGASRAFARRSAGDRGALTHDVIAADLDTFRQAGGTIEVLGTTLSWRKKAV</sequence>